<organism evidence="5 6">
    <name type="scientific">Hypsibius exemplaris</name>
    <name type="common">Freshwater tardigrade</name>
    <dbReference type="NCBI Taxonomy" id="2072580"/>
    <lineage>
        <taxon>Eukaryota</taxon>
        <taxon>Metazoa</taxon>
        <taxon>Ecdysozoa</taxon>
        <taxon>Tardigrada</taxon>
        <taxon>Eutardigrada</taxon>
        <taxon>Parachela</taxon>
        <taxon>Hypsibioidea</taxon>
        <taxon>Hypsibiidae</taxon>
        <taxon>Hypsibius</taxon>
    </lineage>
</organism>
<dbReference type="GO" id="GO:0035556">
    <property type="term" value="P:intracellular signal transduction"/>
    <property type="evidence" value="ECO:0007669"/>
    <property type="project" value="InterPro"/>
</dbReference>
<dbReference type="PANTHER" id="PTHR19423">
    <property type="entry name" value="SH3 DOMAIN-BINDING PROTEIN 5"/>
    <property type="match status" value="1"/>
</dbReference>
<evidence type="ECO:0000256" key="4">
    <source>
        <dbReference type="SAM" id="MobiDB-lite"/>
    </source>
</evidence>
<dbReference type="GO" id="GO:0004860">
    <property type="term" value="F:protein kinase inhibitor activity"/>
    <property type="evidence" value="ECO:0007669"/>
    <property type="project" value="TreeGrafter"/>
</dbReference>
<comment type="caution">
    <text evidence="5">The sequence shown here is derived from an EMBL/GenBank/DDBJ whole genome shotgun (WGS) entry which is preliminary data.</text>
</comment>
<dbReference type="Proteomes" id="UP000192578">
    <property type="component" value="Unassembled WGS sequence"/>
</dbReference>
<sequence>MAKEICTNFQGDQIDKQDDSTIPTISSVDAETAGESQPGPIGATNHHPELILYQKLESLSENINTVQEQDGNVDSVQIPFNSRSSGELFDPRVEERIIMLSDAATMLNHLQSEMHAFKLHTQNTETCVASNIESFGRGLGACVQKSAPYYEMLERLRLAEAGLHQAAFEYVRAQSKLKFSKEKMNRLEEGLIRLGATEDVNVMLALNAVTGQYVENQQDAARKRKEHSRASEEYVAILEGVTRLKTYWKADIEKSRPYYDFRHRMKCVLEEDRLHMMQLEAAITHAKEMHEKASRELEEISQQIHDRRLLARAKTSGDCT</sequence>
<dbReference type="PANTHER" id="PTHR19423:SF1">
    <property type="entry name" value="SH3 DOMAIN-BINDING PROTEIN 5"/>
    <property type="match status" value="1"/>
</dbReference>
<proteinExistence type="inferred from homology"/>
<gene>
    <name evidence="5" type="ORF">BV898_09878</name>
</gene>
<feature type="coiled-coil region" evidence="3">
    <location>
        <begin position="276"/>
        <end position="303"/>
    </location>
</feature>
<evidence type="ECO:0000256" key="2">
    <source>
        <dbReference type="ARBA" id="ARBA00023054"/>
    </source>
</evidence>
<protein>
    <submittedName>
        <fullName evidence="5">SH3 domain-binding protein 5-like</fullName>
    </submittedName>
</protein>
<evidence type="ECO:0000256" key="3">
    <source>
        <dbReference type="SAM" id="Coils"/>
    </source>
</evidence>
<reference evidence="6" key="1">
    <citation type="submission" date="2017-01" db="EMBL/GenBank/DDBJ databases">
        <title>Comparative genomics of anhydrobiosis in the tardigrade Hypsibius dujardini.</title>
        <authorList>
            <person name="Yoshida Y."/>
            <person name="Koutsovoulos G."/>
            <person name="Laetsch D."/>
            <person name="Stevens L."/>
            <person name="Kumar S."/>
            <person name="Horikawa D."/>
            <person name="Ishino K."/>
            <person name="Komine S."/>
            <person name="Tomita M."/>
            <person name="Blaxter M."/>
            <person name="Arakawa K."/>
        </authorList>
    </citation>
    <scope>NUCLEOTIDE SEQUENCE [LARGE SCALE GENOMIC DNA]</scope>
    <source>
        <strain evidence="6">Z151</strain>
    </source>
</reference>
<dbReference type="GO" id="GO:0005737">
    <property type="term" value="C:cytoplasm"/>
    <property type="evidence" value="ECO:0007669"/>
    <property type="project" value="TreeGrafter"/>
</dbReference>
<accession>A0A1W0WLC2</accession>
<evidence type="ECO:0000313" key="5">
    <source>
        <dbReference type="EMBL" id="OQV15957.1"/>
    </source>
</evidence>
<feature type="region of interest" description="Disordered" evidence="4">
    <location>
        <begin position="1"/>
        <end position="22"/>
    </location>
</feature>
<evidence type="ECO:0000313" key="6">
    <source>
        <dbReference type="Proteomes" id="UP000192578"/>
    </source>
</evidence>
<keyword evidence="2 3" id="KW-0175">Coiled coil</keyword>
<dbReference type="AlphaFoldDB" id="A0A1W0WLC2"/>
<dbReference type="OrthoDB" id="446789at2759"/>
<dbReference type="EMBL" id="MTYJ01000080">
    <property type="protein sequence ID" value="OQV15957.1"/>
    <property type="molecule type" value="Genomic_DNA"/>
</dbReference>
<evidence type="ECO:0000256" key="1">
    <source>
        <dbReference type="ARBA" id="ARBA00007796"/>
    </source>
</evidence>
<name>A0A1W0WLC2_HYPEX</name>
<keyword evidence="6" id="KW-1185">Reference proteome</keyword>
<dbReference type="InterPro" id="IPR007940">
    <property type="entry name" value="SH3BP5"/>
</dbReference>
<comment type="similarity">
    <text evidence="1">Belongs to the SH3BP5 family.</text>
</comment>
<dbReference type="Pfam" id="PF05276">
    <property type="entry name" value="SH3BP5"/>
    <property type="match status" value="1"/>
</dbReference>